<evidence type="ECO:0000313" key="8">
    <source>
        <dbReference type="Proteomes" id="UP000002383"/>
    </source>
</evidence>
<feature type="transmembrane region" description="Helical" evidence="6">
    <location>
        <begin position="274"/>
        <end position="299"/>
    </location>
</feature>
<protein>
    <submittedName>
        <fullName evidence="7">Conserved hypothetical conserved membrane protein</fullName>
    </submittedName>
</protein>
<dbReference type="EMBL" id="CP001339">
    <property type="protein sequence ID" value="ACL74163.1"/>
    <property type="molecule type" value="Genomic_DNA"/>
</dbReference>
<accession>B8GQ16</accession>
<evidence type="ECO:0000256" key="5">
    <source>
        <dbReference type="ARBA" id="ARBA00023136"/>
    </source>
</evidence>
<dbReference type="STRING" id="396588.Tgr7_3094"/>
<evidence type="ECO:0000256" key="1">
    <source>
        <dbReference type="ARBA" id="ARBA00004651"/>
    </source>
</evidence>
<reference evidence="7 8" key="1">
    <citation type="journal article" date="2011" name="Stand. Genomic Sci.">
        <title>Complete genome sequence of 'Thioalkalivibrio sulfidophilus' HL-EbGr7.</title>
        <authorList>
            <person name="Muyzer G."/>
            <person name="Sorokin D.Y."/>
            <person name="Mavromatis K."/>
            <person name="Lapidus A."/>
            <person name="Clum A."/>
            <person name="Ivanova N."/>
            <person name="Pati A."/>
            <person name="d'Haeseleer P."/>
            <person name="Woyke T."/>
            <person name="Kyrpides N.C."/>
        </authorList>
    </citation>
    <scope>NUCLEOTIDE SEQUENCE [LARGE SCALE GENOMIC DNA]</scope>
    <source>
        <strain evidence="7 8">HL-EbGR7</strain>
    </source>
</reference>
<dbReference type="GO" id="GO:0005886">
    <property type="term" value="C:plasma membrane"/>
    <property type="evidence" value="ECO:0007669"/>
    <property type="project" value="UniProtKB-SubCell"/>
</dbReference>
<organism evidence="7 8">
    <name type="scientific">Thioalkalivibrio sulfidiphilus (strain HL-EbGR7)</name>
    <dbReference type="NCBI Taxonomy" id="396588"/>
    <lineage>
        <taxon>Bacteria</taxon>
        <taxon>Pseudomonadati</taxon>
        <taxon>Pseudomonadota</taxon>
        <taxon>Gammaproteobacteria</taxon>
        <taxon>Chromatiales</taxon>
        <taxon>Ectothiorhodospiraceae</taxon>
        <taxon>Thioalkalivibrio</taxon>
    </lineage>
</organism>
<dbReference type="KEGG" id="tgr:Tgr7_3094"/>
<evidence type="ECO:0000256" key="6">
    <source>
        <dbReference type="SAM" id="Phobius"/>
    </source>
</evidence>
<keyword evidence="5 6" id="KW-0472">Membrane</keyword>
<evidence type="ECO:0000256" key="3">
    <source>
        <dbReference type="ARBA" id="ARBA00022692"/>
    </source>
</evidence>
<dbReference type="HOGENOM" id="CLU_078530_0_0_6"/>
<keyword evidence="3 6" id="KW-0812">Transmembrane</keyword>
<dbReference type="eggNOG" id="COG0392">
    <property type="taxonomic scope" value="Bacteria"/>
</dbReference>
<sequence length="309" mass="33723" precursor="true">MMSMIRPKTLLAILILVAFVVFVEWYFGWAPLLAPWREIPLPGVLGALVLAFLTYWLRALRVYDYYRARMRGRFPACLRLTLTHNLLNNLLPMRTGELSFPVLMARDFGVPALHSVPVLLWFRLMDLHTLALFALLALGSHLLGPAVAVPLAAAWLLTLVFAQRLAPALRDRLGAPGDDGLRGKLYRVLDALPGSAGDFWRAWAWTFANWLLKLAVFVWVLGLFLEAPLAAAWLAVIAGDLTSVLPVHGVAGAGTYEAGVVAALLPFGVSGEAALAGAVNLHLFLLGSTLLGGLLVPLLPGRRVDRQTR</sequence>
<evidence type="ECO:0000256" key="4">
    <source>
        <dbReference type="ARBA" id="ARBA00022989"/>
    </source>
</evidence>
<keyword evidence="4 6" id="KW-1133">Transmembrane helix</keyword>
<dbReference type="RefSeq" id="WP_012639625.1">
    <property type="nucleotide sequence ID" value="NC_011901.1"/>
</dbReference>
<dbReference type="InterPro" id="IPR022791">
    <property type="entry name" value="L-PG_synthase/AglD"/>
</dbReference>
<dbReference type="OrthoDB" id="421014at2"/>
<feature type="transmembrane region" description="Helical" evidence="6">
    <location>
        <begin position="39"/>
        <end position="57"/>
    </location>
</feature>
<gene>
    <name evidence="7" type="ordered locus">Tgr7_3094</name>
</gene>
<name>B8GQ16_THISH</name>
<dbReference type="Pfam" id="PF03706">
    <property type="entry name" value="LPG_synthase_TM"/>
    <property type="match status" value="1"/>
</dbReference>
<dbReference type="PANTHER" id="PTHR39087">
    <property type="entry name" value="UPF0104 MEMBRANE PROTEIN MJ1595"/>
    <property type="match status" value="1"/>
</dbReference>
<dbReference type="AlphaFoldDB" id="B8GQ16"/>
<evidence type="ECO:0000313" key="7">
    <source>
        <dbReference type="EMBL" id="ACL74163.1"/>
    </source>
</evidence>
<evidence type="ECO:0000256" key="2">
    <source>
        <dbReference type="ARBA" id="ARBA00022475"/>
    </source>
</evidence>
<comment type="subcellular location">
    <subcellularLocation>
        <location evidence="1">Cell membrane</location>
        <topology evidence="1">Multi-pass membrane protein</topology>
    </subcellularLocation>
</comment>
<dbReference type="PANTHER" id="PTHR39087:SF2">
    <property type="entry name" value="UPF0104 MEMBRANE PROTEIN MJ1595"/>
    <property type="match status" value="1"/>
</dbReference>
<feature type="transmembrane region" description="Helical" evidence="6">
    <location>
        <begin position="210"/>
        <end position="236"/>
    </location>
</feature>
<keyword evidence="2" id="KW-1003">Cell membrane</keyword>
<keyword evidence="8" id="KW-1185">Reference proteome</keyword>
<dbReference type="Proteomes" id="UP000002383">
    <property type="component" value="Chromosome"/>
</dbReference>
<proteinExistence type="predicted"/>